<gene>
    <name evidence="3" type="ORF">SNAT2548_LOCUS1773</name>
</gene>
<feature type="compositionally biased region" description="Polar residues" evidence="1">
    <location>
        <begin position="697"/>
        <end position="707"/>
    </location>
</feature>
<evidence type="ECO:0000256" key="1">
    <source>
        <dbReference type="SAM" id="MobiDB-lite"/>
    </source>
</evidence>
<dbReference type="AlphaFoldDB" id="A0A812HNN8"/>
<feature type="region of interest" description="Disordered" evidence="1">
    <location>
        <begin position="693"/>
        <end position="718"/>
    </location>
</feature>
<evidence type="ECO:0000313" key="3">
    <source>
        <dbReference type="EMBL" id="CAE6956633.1"/>
    </source>
</evidence>
<dbReference type="Proteomes" id="UP000604046">
    <property type="component" value="Unassembled WGS sequence"/>
</dbReference>
<keyword evidence="2" id="KW-1133">Transmembrane helix</keyword>
<accession>A0A812HNN8</accession>
<feature type="compositionally biased region" description="Basic and acidic residues" evidence="1">
    <location>
        <begin position="979"/>
        <end position="993"/>
    </location>
</feature>
<keyword evidence="4" id="KW-1185">Reference proteome</keyword>
<feature type="transmembrane region" description="Helical" evidence="2">
    <location>
        <begin position="46"/>
        <end position="68"/>
    </location>
</feature>
<evidence type="ECO:0000256" key="2">
    <source>
        <dbReference type="SAM" id="Phobius"/>
    </source>
</evidence>
<feature type="region of interest" description="Disordered" evidence="1">
    <location>
        <begin position="938"/>
        <end position="1097"/>
    </location>
</feature>
<sequence length="1097" mass="117723">MAMLGKPPYPNANFSVLAQRDGADEEYSYSDEYEPRSRSRPNRWQLAGLCLCCLGVIVLPILAASFFVNSWAQDAMEASGFQTFGVTTTVSSVDISLISARWGFGDLEVASPAGYGDHNFMSIGSGVFDIGIRSLFISPLNIQELSLTDVQVNIDQRVDGTSNAKFIMEHIHKVSGSAASKRFNEALMNKKVTVDKITFSNIVTRLCLHPSCEMSPPPYFVIKQVEVNDVGKRTGGVYVPDLLDVIVRAVVIAAIKAAPHQLGSPLAESLGAGLLQALDYAQLHYDLNSALPAVLRALEGERVSGGSAASFEALASAISSALAPSQTKPTRLLLAESALLAALDMQFPAEMEAPLRSDLVVRSVSSCVSSRWPLVAGLAVRCLCALAVASAAHHGTKEDRMEKQTWTRRVVPQLRTVLEAHPKSFQVQQLVAEGCCVLLLKGNVNLGGLSALWALLWPLVVHPRQQVASAAGLALCRLTWLLRAGADPAGQAEGQVATAERAMETACTEVSSIFTTSVAPRLTDPATHIASLQIVRLLELLRALVLYSRSKPADTPARRDRREGDEALIVLPQAKILGIIELLLTSLTRETAVASQVLRSASTPTGQLVGKALDLLCAVFDVCGTAALMFSAQLRRWLELLTEWSPKTYVAHTRVVLGWVLSLDRTAPAILLRRPLLQRLCRYSLEAMQHEIGLSDRPSQSPTSQSARPRKRKAEAAQDAGDFNQPLFPLACQTLARLVERGAALLEPQLVASICEQVVHTVWRGLLRSPAAVAGKELDMCLVYKQVCRSPEAAIGLLEVMRVLIEPQQLGSKPLAPSLLNAFAAIISTLQAVFERHTAHALQTTDPAPGVRGKLLELADAIRQDSVPRPAESKGISITWEAGSAEPQEAEQGLEGTQKVQEVDARVPMSELPGLTAKSLEPEPAEPAEPAEAGDVGAMDVESPEALTQEAQLAPETAREEPEALPTDTLPDTFQDTVEEPRMPEVTGGKEDTEAAATLPLRAGEEAPRSELGEEAFSTPLNAPAADFQTPQNSVEAQASFPEPEPALSPSGGAPPPACDAAQEMEVVRDEKLELFPTGGNDSPSPDLCMDSPSDEN</sequence>
<feature type="region of interest" description="Disordered" evidence="1">
    <location>
        <begin position="866"/>
        <end position="905"/>
    </location>
</feature>
<keyword evidence="2" id="KW-0812">Transmembrane</keyword>
<dbReference type="EMBL" id="CAJNDS010000102">
    <property type="protein sequence ID" value="CAE6956633.1"/>
    <property type="molecule type" value="Genomic_DNA"/>
</dbReference>
<feature type="compositionally biased region" description="Pro residues" evidence="1">
    <location>
        <begin position="1043"/>
        <end position="1058"/>
    </location>
</feature>
<feature type="compositionally biased region" description="Basic and acidic residues" evidence="1">
    <location>
        <begin position="1003"/>
        <end position="1012"/>
    </location>
</feature>
<proteinExistence type="predicted"/>
<dbReference type="OrthoDB" id="10414713at2759"/>
<keyword evidence="2" id="KW-0472">Membrane</keyword>
<comment type="caution">
    <text evidence="3">The sequence shown here is derived from an EMBL/GenBank/DDBJ whole genome shotgun (WGS) entry which is preliminary data.</text>
</comment>
<protein>
    <submittedName>
        <fullName evidence="3">Uncharacterized protein</fullName>
    </submittedName>
</protein>
<name>A0A812HNN8_9DINO</name>
<evidence type="ECO:0000313" key="4">
    <source>
        <dbReference type="Proteomes" id="UP000604046"/>
    </source>
</evidence>
<organism evidence="3 4">
    <name type="scientific">Symbiodinium natans</name>
    <dbReference type="NCBI Taxonomy" id="878477"/>
    <lineage>
        <taxon>Eukaryota</taxon>
        <taxon>Sar</taxon>
        <taxon>Alveolata</taxon>
        <taxon>Dinophyceae</taxon>
        <taxon>Suessiales</taxon>
        <taxon>Symbiodiniaceae</taxon>
        <taxon>Symbiodinium</taxon>
    </lineage>
</organism>
<reference evidence="3" key="1">
    <citation type="submission" date="2021-02" db="EMBL/GenBank/DDBJ databases">
        <authorList>
            <person name="Dougan E. K."/>
            <person name="Rhodes N."/>
            <person name="Thang M."/>
            <person name="Chan C."/>
        </authorList>
    </citation>
    <scope>NUCLEOTIDE SEQUENCE</scope>
</reference>